<evidence type="ECO:0000313" key="3">
    <source>
        <dbReference type="Proteomes" id="UP000309544"/>
    </source>
</evidence>
<keyword evidence="3" id="KW-1185">Reference proteome</keyword>
<sequence>MFPEAPYTAASVRELHRLVRRIEIRSRRMASDLFSGEYHSVFRGRGVEASGIREYSWGDDVRTIDWNASARKDGLYVREYAEERERTLMLCIDVSSSMMFGSRARLKLELAAELSALLGFSAIMNHDQVGLLLFSDRVERYISPAKGRRHLLAVLEELLRHRPRQCSATFDVPASFIRAAVIRPAIVFVVSDLDAAGRSRPLQMLQVRHDVALACLQDPLEERMLPGAIYRLKDPETATQLLFDARNPSSLERYREYRQQQFARLEEEYRRKGIDILRLRTDRPVSTSLNQFFLHRAST</sequence>
<feature type="domain" description="DUF58" evidence="1">
    <location>
        <begin position="52"/>
        <end position="260"/>
    </location>
</feature>
<reference evidence="2 3" key="1">
    <citation type="submission" date="2019-05" db="EMBL/GenBank/DDBJ databases">
        <title>Draft Whole-Genome sequence of the green sulfur bacterium Prosthecochloris vibrioformis DSM 260.</title>
        <authorList>
            <person name="Meyer T.E."/>
            <person name="Kyndt J.A."/>
        </authorList>
    </citation>
    <scope>NUCLEOTIDE SEQUENCE [LARGE SCALE GENOMIC DNA]</scope>
    <source>
        <strain evidence="2 3">DSM 260</strain>
    </source>
</reference>
<accession>A0A5C4S4J6</accession>
<protein>
    <submittedName>
        <fullName evidence="2">DUF58 domain-containing protein</fullName>
    </submittedName>
</protein>
<evidence type="ECO:0000313" key="2">
    <source>
        <dbReference type="EMBL" id="TNJ38158.1"/>
    </source>
</evidence>
<proteinExistence type="predicted"/>
<gene>
    <name evidence="2" type="ORF">FGF68_00880</name>
</gene>
<dbReference type="InterPro" id="IPR002881">
    <property type="entry name" value="DUF58"/>
</dbReference>
<dbReference type="EMBL" id="VDCI01000001">
    <property type="protein sequence ID" value="TNJ38158.1"/>
    <property type="molecule type" value="Genomic_DNA"/>
</dbReference>
<evidence type="ECO:0000259" key="1">
    <source>
        <dbReference type="Pfam" id="PF01882"/>
    </source>
</evidence>
<dbReference type="SUPFAM" id="SSF53300">
    <property type="entry name" value="vWA-like"/>
    <property type="match status" value="1"/>
</dbReference>
<dbReference type="InterPro" id="IPR036465">
    <property type="entry name" value="vWFA_dom_sf"/>
</dbReference>
<name>A0A5C4S4J6_PROVB</name>
<organism evidence="2 3">
    <name type="scientific">Prosthecochloris vibrioformis</name>
    <name type="common">Chlorobium vibrioforme</name>
    <dbReference type="NCBI Taxonomy" id="1098"/>
    <lineage>
        <taxon>Bacteria</taxon>
        <taxon>Pseudomonadati</taxon>
        <taxon>Chlorobiota</taxon>
        <taxon>Chlorobiia</taxon>
        <taxon>Chlorobiales</taxon>
        <taxon>Chlorobiaceae</taxon>
        <taxon>Prosthecochloris</taxon>
    </lineage>
</organism>
<dbReference type="Proteomes" id="UP000309544">
    <property type="component" value="Unassembled WGS sequence"/>
</dbReference>
<dbReference type="Gene3D" id="3.40.50.410">
    <property type="entry name" value="von Willebrand factor, type A domain"/>
    <property type="match status" value="1"/>
</dbReference>
<dbReference type="PANTHER" id="PTHR33608">
    <property type="entry name" value="BLL2464 PROTEIN"/>
    <property type="match status" value="1"/>
</dbReference>
<dbReference type="Pfam" id="PF01882">
    <property type="entry name" value="DUF58"/>
    <property type="match status" value="1"/>
</dbReference>
<dbReference type="AlphaFoldDB" id="A0A5C4S4J6"/>
<comment type="caution">
    <text evidence="2">The sequence shown here is derived from an EMBL/GenBank/DDBJ whole genome shotgun (WGS) entry which is preliminary data.</text>
</comment>
<dbReference type="PANTHER" id="PTHR33608:SF6">
    <property type="entry name" value="BLL2464 PROTEIN"/>
    <property type="match status" value="1"/>
</dbReference>